<accession>A0A2M4DKE5</accession>
<feature type="signal peptide" evidence="1">
    <location>
        <begin position="1"/>
        <end position="23"/>
    </location>
</feature>
<dbReference type="AlphaFoldDB" id="A0A2M4DKE5"/>
<proteinExistence type="predicted"/>
<sequence>MFIHLVLFLSLSIYLPRVAYISGGQIMQQKNARSQLSCKSPDEAADGPNIGFGGCGLADKIPFALILFKGKKK</sequence>
<dbReference type="EMBL" id="GGFL01013826">
    <property type="protein sequence ID" value="MBW78004.1"/>
    <property type="molecule type" value="Transcribed_RNA"/>
</dbReference>
<keyword evidence="1" id="KW-0732">Signal</keyword>
<protein>
    <submittedName>
        <fullName evidence="2">Putative secreted protein</fullName>
    </submittedName>
</protein>
<evidence type="ECO:0000313" key="2">
    <source>
        <dbReference type="EMBL" id="MBW78004.1"/>
    </source>
</evidence>
<organism evidence="2">
    <name type="scientific">Anopheles darlingi</name>
    <name type="common">Mosquito</name>
    <dbReference type="NCBI Taxonomy" id="43151"/>
    <lineage>
        <taxon>Eukaryota</taxon>
        <taxon>Metazoa</taxon>
        <taxon>Ecdysozoa</taxon>
        <taxon>Arthropoda</taxon>
        <taxon>Hexapoda</taxon>
        <taxon>Insecta</taxon>
        <taxon>Pterygota</taxon>
        <taxon>Neoptera</taxon>
        <taxon>Endopterygota</taxon>
        <taxon>Diptera</taxon>
        <taxon>Nematocera</taxon>
        <taxon>Culicoidea</taxon>
        <taxon>Culicidae</taxon>
        <taxon>Anophelinae</taxon>
        <taxon>Anopheles</taxon>
    </lineage>
</organism>
<reference evidence="2" key="1">
    <citation type="submission" date="2018-01" db="EMBL/GenBank/DDBJ databases">
        <title>An insight into the sialome of Amazonian anophelines.</title>
        <authorList>
            <person name="Ribeiro J.M."/>
            <person name="Scarpassa V."/>
            <person name="Calvo E."/>
        </authorList>
    </citation>
    <scope>NUCLEOTIDE SEQUENCE</scope>
</reference>
<evidence type="ECO:0000256" key="1">
    <source>
        <dbReference type="SAM" id="SignalP"/>
    </source>
</evidence>
<name>A0A2M4DKE5_ANODA</name>
<feature type="chain" id="PRO_5014727576" evidence="1">
    <location>
        <begin position="24"/>
        <end position="73"/>
    </location>
</feature>